<organism evidence="2 3">
    <name type="scientific">Phialocephala subalpina</name>
    <dbReference type="NCBI Taxonomy" id="576137"/>
    <lineage>
        <taxon>Eukaryota</taxon>
        <taxon>Fungi</taxon>
        <taxon>Dikarya</taxon>
        <taxon>Ascomycota</taxon>
        <taxon>Pezizomycotina</taxon>
        <taxon>Leotiomycetes</taxon>
        <taxon>Helotiales</taxon>
        <taxon>Mollisiaceae</taxon>
        <taxon>Phialocephala</taxon>
        <taxon>Phialocephala fortinii species complex</taxon>
    </lineage>
</organism>
<accession>A0A1L7XB54</accession>
<proteinExistence type="predicted"/>
<dbReference type="EMBL" id="FJOG01000020">
    <property type="protein sequence ID" value="CZR62249.1"/>
    <property type="molecule type" value="Genomic_DNA"/>
</dbReference>
<feature type="region of interest" description="Disordered" evidence="1">
    <location>
        <begin position="51"/>
        <end position="71"/>
    </location>
</feature>
<evidence type="ECO:0000313" key="2">
    <source>
        <dbReference type="EMBL" id="CZR62249.1"/>
    </source>
</evidence>
<protein>
    <submittedName>
        <fullName evidence="2">Uncharacterized protein</fullName>
    </submittedName>
</protein>
<evidence type="ECO:0000256" key="1">
    <source>
        <dbReference type="SAM" id="MobiDB-lite"/>
    </source>
</evidence>
<sequence>MATRGRKGSASGGDGSLFFLTDGRLKTPNRYAWPTTSTPAAAVDQIKFNTHAADSHTAPQGGVLSGASRGRRAQSETDIWRDSLCFSYGGEKSSTDVIIILSNPAGLGAIEIVSTLGKDTRMHLVITGTSTKLANEQKRLHAVSEPTGTYTTSSPVQEPEAIEHTLMLEVFLLVHHPRTLSANRDSHSVTYQFIVGEKFRKSLQHPILSLRAAGGNFTRGAAANFLAWALRGNRIYSKFDAHVILKCLRIAIQAPEQPPQCPHQEKSLTWGTQNSPIWTVRRGPTI</sequence>
<keyword evidence="3" id="KW-1185">Reference proteome</keyword>
<evidence type="ECO:0000313" key="3">
    <source>
        <dbReference type="Proteomes" id="UP000184330"/>
    </source>
</evidence>
<dbReference type="Proteomes" id="UP000184330">
    <property type="component" value="Unassembled WGS sequence"/>
</dbReference>
<reference evidence="2 3" key="1">
    <citation type="submission" date="2016-03" db="EMBL/GenBank/DDBJ databases">
        <authorList>
            <person name="Ploux O."/>
        </authorList>
    </citation>
    <scope>NUCLEOTIDE SEQUENCE [LARGE SCALE GENOMIC DNA]</scope>
    <source>
        <strain evidence="2 3">UAMH 11012</strain>
    </source>
</reference>
<dbReference type="AlphaFoldDB" id="A0A1L7XB54"/>
<name>A0A1L7XB54_9HELO</name>
<gene>
    <name evidence="2" type="ORF">PAC_12146</name>
</gene>